<evidence type="ECO:0000313" key="2">
    <source>
        <dbReference type="EMBL" id="PZW38638.1"/>
    </source>
</evidence>
<feature type="signal peptide" evidence="1">
    <location>
        <begin position="1"/>
        <end position="19"/>
    </location>
</feature>
<dbReference type="Gene3D" id="2.40.160.20">
    <property type="match status" value="1"/>
</dbReference>
<accession>A0A2W7HX48</accession>
<gene>
    <name evidence="2" type="ORF">LX95_02660</name>
</gene>
<dbReference type="Proteomes" id="UP000249542">
    <property type="component" value="Unassembled WGS sequence"/>
</dbReference>
<keyword evidence="1" id="KW-0732">Signal</keyword>
<proteinExistence type="predicted"/>
<dbReference type="EMBL" id="QKYV01000008">
    <property type="protein sequence ID" value="PZW38638.1"/>
    <property type="molecule type" value="Genomic_DNA"/>
</dbReference>
<feature type="chain" id="PRO_5015840761" description="Outer membrane protein with beta-barrel domain" evidence="1">
    <location>
        <begin position="20"/>
        <end position="293"/>
    </location>
</feature>
<reference evidence="2 3" key="1">
    <citation type="submission" date="2018-06" db="EMBL/GenBank/DDBJ databases">
        <title>Genomic Encyclopedia of Archaeal and Bacterial Type Strains, Phase II (KMG-II): from individual species to whole genera.</title>
        <authorList>
            <person name="Goeker M."/>
        </authorList>
    </citation>
    <scope>NUCLEOTIDE SEQUENCE [LARGE SCALE GENOMIC DNA]</scope>
    <source>
        <strain evidence="2 3">DSM 15361</strain>
    </source>
</reference>
<sequence length="293" mass="34242">MKPFFTLLIALFLFNLSNAQENYSYQGKEYSLIKTVDGELDLLYNIIDGEYRYFISRNENLEELINTKENGKYAEQYKTTLQTFTNDENISTQRVNLTLSSLQEFIITYNTLKDDDFEDPRKQISVNSRLGFFGGITNLVYTANPGNETAPLLGAEWEIYSDETLKRHSAFVQFRYVFESEEYKYSEAQISLNYRFKIINLSDFHFYVDTEFINLNFYNENYIIIDTENPLNNEEINRKDSELNFPISFGAGVAYKITPHGFLTFSYNDVVSLAEDTNGEFPIDFTLGYKFKM</sequence>
<comment type="caution">
    <text evidence="2">The sequence shown here is derived from an EMBL/GenBank/DDBJ whole genome shotgun (WGS) entry which is preliminary data.</text>
</comment>
<organism evidence="2 3">
    <name type="scientific">Mesonia algae</name>
    <dbReference type="NCBI Taxonomy" id="213248"/>
    <lineage>
        <taxon>Bacteria</taxon>
        <taxon>Pseudomonadati</taxon>
        <taxon>Bacteroidota</taxon>
        <taxon>Flavobacteriia</taxon>
        <taxon>Flavobacteriales</taxon>
        <taxon>Flavobacteriaceae</taxon>
        <taxon>Mesonia</taxon>
    </lineage>
</organism>
<evidence type="ECO:0000313" key="3">
    <source>
        <dbReference type="Proteomes" id="UP000249542"/>
    </source>
</evidence>
<name>A0A2W7HX48_9FLAO</name>
<keyword evidence="3" id="KW-1185">Reference proteome</keyword>
<evidence type="ECO:0008006" key="4">
    <source>
        <dbReference type="Google" id="ProtNLM"/>
    </source>
</evidence>
<dbReference type="RefSeq" id="WP_111541924.1">
    <property type="nucleotide sequence ID" value="NZ_QKYV01000008.1"/>
</dbReference>
<protein>
    <recommendedName>
        <fullName evidence="4">Outer membrane protein with beta-barrel domain</fullName>
    </recommendedName>
</protein>
<evidence type="ECO:0000256" key="1">
    <source>
        <dbReference type="SAM" id="SignalP"/>
    </source>
</evidence>
<dbReference type="AlphaFoldDB" id="A0A2W7HX48"/>